<accession>A0AA43JZS5</accession>
<keyword evidence="13" id="KW-1208">Phospholipid metabolism</keyword>
<dbReference type="PANTHER" id="PTHR14269">
    <property type="entry name" value="CDP-DIACYLGLYCEROL--GLYCEROL-3-PHOSPHATE 3-PHOSPHATIDYLTRANSFERASE-RELATED"/>
    <property type="match status" value="1"/>
</dbReference>
<dbReference type="InterPro" id="IPR043130">
    <property type="entry name" value="CDP-OH_PTrfase_TM_dom"/>
</dbReference>
<evidence type="ECO:0000256" key="11">
    <source>
        <dbReference type="ARBA" id="ARBA00023136"/>
    </source>
</evidence>
<dbReference type="EMBL" id="JAKMYX010000164">
    <property type="protein sequence ID" value="MDH5924121.1"/>
    <property type="molecule type" value="Genomic_DNA"/>
</dbReference>
<dbReference type="InterPro" id="IPR000462">
    <property type="entry name" value="CDP-OH_P_trans"/>
</dbReference>
<dbReference type="EC" id="2.7.8.5" evidence="4 15"/>
<dbReference type="NCBIfam" id="TIGR00560">
    <property type="entry name" value="pgsA"/>
    <property type="match status" value="1"/>
</dbReference>
<sequence>MNMNLPNALSLFRLILIPVMVILFYLPIEHSAVLTGSVFFIAGFTDLLDGYLARKLNQSSAFGAFIDPVADKVLVATALILIVEYYNSAWVTIPAALMIGREIIISALREWMAEAGKRDTVAVSWLGKVKTAAQMLAILLFLIQPNGILLYTAYVTFTIATILTIWSMCSYLYQARKELLKSI</sequence>
<dbReference type="PANTHER" id="PTHR14269:SF62">
    <property type="entry name" value="CDP-DIACYLGLYCEROL--GLYCEROL-3-PHOSPHATE 3-PHOSPHATIDYLTRANSFERASE 1, CHLOROPLASTIC"/>
    <property type="match status" value="1"/>
</dbReference>
<dbReference type="InterPro" id="IPR050324">
    <property type="entry name" value="CDP-alcohol_PTase-I"/>
</dbReference>
<evidence type="ECO:0000256" key="9">
    <source>
        <dbReference type="ARBA" id="ARBA00022989"/>
    </source>
</evidence>
<evidence type="ECO:0000256" key="16">
    <source>
        <dbReference type="RuleBase" id="RU003750"/>
    </source>
</evidence>
<dbReference type="GO" id="GO:0005886">
    <property type="term" value="C:plasma membrane"/>
    <property type="evidence" value="ECO:0007669"/>
    <property type="project" value="TreeGrafter"/>
</dbReference>
<keyword evidence="12" id="KW-0594">Phospholipid biosynthesis</keyword>
<dbReference type="GO" id="GO:0046474">
    <property type="term" value="P:glycerophospholipid biosynthetic process"/>
    <property type="evidence" value="ECO:0007669"/>
    <property type="project" value="TreeGrafter"/>
</dbReference>
<evidence type="ECO:0000256" key="4">
    <source>
        <dbReference type="ARBA" id="ARBA00013170"/>
    </source>
</evidence>
<dbReference type="GO" id="GO:0008444">
    <property type="term" value="F:CDP-diacylglycerol-glycerol-3-phosphate 3-phosphatidyltransferase activity"/>
    <property type="evidence" value="ECO:0007669"/>
    <property type="project" value="UniProtKB-UniRule"/>
</dbReference>
<keyword evidence="8 17" id="KW-0812">Transmembrane</keyword>
<dbReference type="PROSITE" id="PS00379">
    <property type="entry name" value="CDP_ALCOHOL_P_TRANSF"/>
    <property type="match status" value="1"/>
</dbReference>
<dbReference type="Pfam" id="PF01066">
    <property type="entry name" value="CDP-OH_P_transf"/>
    <property type="match status" value="1"/>
</dbReference>
<comment type="catalytic activity">
    <reaction evidence="14">
        <text>a CDP-1,2-diacyl-sn-glycerol + sn-glycerol 3-phosphate = a 1,2-diacyl-sn-glycero-3-phospho-(1'-sn-glycero-3'-phosphate) + CMP + H(+)</text>
        <dbReference type="Rhea" id="RHEA:12593"/>
        <dbReference type="ChEBI" id="CHEBI:15378"/>
        <dbReference type="ChEBI" id="CHEBI:57597"/>
        <dbReference type="ChEBI" id="CHEBI:58332"/>
        <dbReference type="ChEBI" id="CHEBI:60110"/>
        <dbReference type="ChEBI" id="CHEBI:60377"/>
        <dbReference type="EC" id="2.7.8.5"/>
    </reaction>
</comment>
<dbReference type="RefSeq" id="WP_280534796.1">
    <property type="nucleotide sequence ID" value="NZ_JAKMYX010000164.1"/>
</dbReference>
<keyword evidence="11 17" id="KW-0472">Membrane</keyword>
<evidence type="ECO:0000256" key="10">
    <source>
        <dbReference type="ARBA" id="ARBA00023098"/>
    </source>
</evidence>
<comment type="pathway">
    <text evidence="2">Phospholipid metabolism; phosphatidylglycerol biosynthesis; phosphatidylglycerol from CDP-diacylglycerol: step 1/2.</text>
</comment>
<comment type="subcellular location">
    <subcellularLocation>
        <location evidence="1">Membrane</location>
        <topology evidence="1">Multi-pass membrane protein</topology>
    </subcellularLocation>
</comment>
<protein>
    <recommendedName>
        <fullName evidence="5 15">CDP-diacylglycerol--glycerol-3-phosphate 3-phosphatidyltransferase</fullName>
        <ecNumber evidence="4 15">2.7.8.5</ecNumber>
    </recommendedName>
</protein>
<evidence type="ECO:0000256" key="17">
    <source>
        <dbReference type="SAM" id="Phobius"/>
    </source>
</evidence>
<dbReference type="InterPro" id="IPR004570">
    <property type="entry name" value="Phosphatidylglycerol_P_synth"/>
</dbReference>
<feature type="transmembrane region" description="Helical" evidence="17">
    <location>
        <begin position="149"/>
        <end position="173"/>
    </location>
</feature>
<comment type="caution">
    <text evidence="18">The sequence shown here is derived from an EMBL/GenBank/DDBJ whole genome shotgun (WGS) entry which is preliminary data.</text>
</comment>
<evidence type="ECO:0000256" key="3">
    <source>
        <dbReference type="ARBA" id="ARBA00010441"/>
    </source>
</evidence>
<dbReference type="PIRSF" id="PIRSF000847">
    <property type="entry name" value="Phos_ph_gly_syn"/>
    <property type="match status" value="1"/>
</dbReference>
<evidence type="ECO:0000256" key="14">
    <source>
        <dbReference type="ARBA" id="ARBA00048586"/>
    </source>
</evidence>
<keyword evidence="7 16" id="KW-0808">Transferase</keyword>
<reference evidence="18" key="1">
    <citation type="submission" date="2022-01" db="EMBL/GenBank/DDBJ databases">
        <title>Vibrio aestuarianus Clade A and Clade B isolates are associated with Pacific oyster (Crassostrea gigas) disease outbreaks across Ireland.</title>
        <authorList>
            <person name="Coyle N."/>
            <person name="O'Toole C."/>
            <person name="Thomas J.C.L."/>
            <person name="Ryder D."/>
            <person name="Cheslett D."/>
            <person name="Feist S."/>
            <person name="Bean T."/>
            <person name="Joseph A."/>
            <person name="Waina A."/>
            <person name="Feil E."/>
            <person name="Verner-Jeffreys D.W."/>
        </authorList>
    </citation>
    <scope>NUCLEOTIDE SEQUENCE</scope>
    <source>
        <strain evidence="18">S/17/14 A</strain>
    </source>
</reference>
<organism evidence="18 19">
    <name type="scientific">Vibrio splendidus</name>
    <dbReference type="NCBI Taxonomy" id="29497"/>
    <lineage>
        <taxon>Bacteria</taxon>
        <taxon>Pseudomonadati</taxon>
        <taxon>Pseudomonadota</taxon>
        <taxon>Gammaproteobacteria</taxon>
        <taxon>Vibrionales</taxon>
        <taxon>Vibrionaceae</taxon>
        <taxon>Vibrio</taxon>
    </lineage>
</organism>
<evidence type="ECO:0000256" key="13">
    <source>
        <dbReference type="ARBA" id="ARBA00023264"/>
    </source>
</evidence>
<evidence type="ECO:0000313" key="19">
    <source>
        <dbReference type="Proteomes" id="UP001159663"/>
    </source>
</evidence>
<evidence type="ECO:0000256" key="8">
    <source>
        <dbReference type="ARBA" id="ARBA00022692"/>
    </source>
</evidence>
<keyword evidence="10" id="KW-0443">Lipid metabolism</keyword>
<dbReference type="AlphaFoldDB" id="A0AA43JZS5"/>
<dbReference type="Proteomes" id="UP001159663">
    <property type="component" value="Unassembled WGS sequence"/>
</dbReference>
<evidence type="ECO:0000256" key="1">
    <source>
        <dbReference type="ARBA" id="ARBA00004141"/>
    </source>
</evidence>
<keyword evidence="9 17" id="KW-1133">Transmembrane helix</keyword>
<name>A0AA43JZS5_VIBSP</name>
<feature type="transmembrane region" description="Helical" evidence="17">
    <location>
        <begin position="89"/>
        <end position="108"/>
    </location>
</feature>
<comment type="similarity">
    <text evidence="3 16">Belongs to the CDP-alcohol phosphatidyltransferase class-I family.</text>
</comment>
<feature type="transmembrane region" description="Helical" evidence="17">
    <location>
        <begin position="7"/>
        <end position="26"/>
    </location>
</feature>
<evidence type="ECO:0000256" key="6">
    <source>
        <dbReference type="ARBA" id="ARBA00022516"/>
    </source>
</evidence>
<proteinExistence type="inferred from homology"/>
<dbReference type="Gene3D" id="1.20.120.1760">
    <property type="match status" value="1"/>
</dbReference>
<evidence type="ECO:0000256" key="12">
    <source>
        <dbReference type="ARBA" id="ARBA00023209"/>
    </source>
</evidence>
<keyword evidence="6" id="KW-0444">Lipid biosynthesis</keyword>
<evidence type="ECO:0000256" key="7">
    <source>
        <dbReference type="ARBA" id="ARBA00022679"/>
    </source>
</evidence>
<evidence type="ECO:0000256" key="15">
    <source>
        <dbReference type="NCBIfam" id="TIGR00560"/>
    </source>
</evidence>
<evidence type="ECO:0000256" key="5">
    <source>
        <dbReference type="ARBA" id="ARBA00014944"/>
    </source>
</evidence>
<feature type="transmembrane region" description="Helical" evidence="17">
    <location>
        <begin position="120"/>
        <end position="143"/>
    </location>
</feature>
<dbReference type="InterPro" id="IPR048254">
    <property type="entry name" value="CDP_ALCOHOL_P_TRANSF_CS"/>
</dbReference>
<evidence type="ECO:0000256" key="2">
    <source>
        <dbReference type="ARBA" id="ARBA00005042"/>
    </source>
</evidence>
<gene>
    <name evidence="18" type="primary">pgsA</name>
    <name evidence="18" type="ORF">L8R85_24215</name>
</gene>
<evidence type="ECO:0000313" key="18">
    <source>
        <dbReference type="EMBL" id="MDH5924121.1"/>
    </source>
</evidence>